<dbReference type="RefSeq" id="WP_281832225.1">
    <property type="nucleotide sequence ID" value="NZ_BSDY01000001.1"/>
</dbReference>
<evidence type="ECO:0000256" key="2">
    <source>
        <dbReference type="ARBA" id="ARBA00023002"/>
    </source>
</evidence>
<dbReference type="PANTHER" id="PTHR42722">
    <property type="entry name" value="LEUCINE DEHYDROGENASE"/>
    <property type="match status" value="1"/>
</dbReference>
<gene>
    <name evidence="8" type="primary">ldh</name>
    <name evidence="8" type="ORF">PM10SUCC1_00590</name>
</gene>
<keyword evidence="3 5" id="KW-0520">NAD</keyword>
<keyword evidence="2 6" id="KW-0560">Oxidoreductase</keyword>
<keyword evidence="9" id="KW-1185">Reference proteome</keyword>
<evidence type="ECO:0000313" key="9">
    <source>
        <dbReference type="Proteomes" id="UP001144471"/>
    </source>
</evidence>
<dbReference type="GO" id="GO:0016639">
    <property type="term" value="F:oxidoreductase activity, acting on the CH-NH2 group of donors, NAD or NADP as acceptor"/>
    <property type="evidence" value="ECO:0007669"/>
    <property type="project" value="InterPro"/>
</dbReference>
<dbReference type="CDD" id="cd01075">
    <property type="entry name" value="NAD_bind_Leu_Phe_Val_DH"/>
    <property type="match status" value="1"/>
</dbReference>
<comment type="caution">
    <text evidence="8">The sequence shown here is derived from an EMBL/GenBank/DDBJ whole genome shotgun (WGS) entry which is preliminary data.</text>
</comment>
<dbReference type="InterPro" id="IPR036291">
    <property type="entry name" value="NAD(P)-bd_dom_sf"/>
</dbReference>
<dbReference type="Gene3D" id="3.40.50.10860">
    <property type="entry name" value="Leucine Dehydrogenase, chain A, domain 1"/>
    <property type="match status" value="1"/>
</dbReference>
<dbReference type="AlphaFoldDB" id="A0A9W6LLB9"/>
<dbReference type="GO" id="GO:0006520">
    <property type="term" value="P:amino acid metabolic process"/>
    <property type="evidence" value="ECO:0007669"/>
    <property type="project" value="InterPro"/>
</dbReference>
<dbReference type="InterPro" id="IPR016211">
    <property type="entry name" value="Glu/Phe/Leu/Val/Trp_DH_bac/arc"/>
</dbReference>
<feature type="binding site" evidence="5">
    <location>
        <begin position="182"/>
        <end position="187"/>
    </location>
    <ligand>
        <name>NAD(+)</name>
        <dbReference type="ChEBI" id="CHEBI:57540"/>
    </ligand>
</feature>
<dbReference type="SUPFAM" id="SSF53223">
    <property type="entry name" value="Aminoacid dehydrogenase-like, N-terminal domain"/>
    <property type="match status" value="1"/>
</dbReference>
<dbReference type="PANTHER" id="PTHR42722:SF1">
    <property type="entry name" value="VALINE DEHYDROGENASE"/>
    <property type="match status" value="1"/>
</dbReference>
<proteinExistence type="inferred from homology"/>
<evidence type="ECO:0000313" key="8">
    <source>
        <dbReference type="EMBL" id="GLI54544.1"/>
    </source>
</evidence>
<evidence type="ECO:0000256" key="4">
    <source>
        <dbReference type="PIRSR" id="PIRSR000188-1"/>
    </source>
</evidence>
<comment type="similarity">
    <text evidence="1 6">Belongs to the Glu/Leu/Phe/Val dehydrogenases family.</text>
</comment>
<feature type="domain" description="Glutamate/phenylalanine/leucine/valine/L-tryptophan dehydrogenase C-terminal" evidence="7">
    <location>
        <begin position="146"/>
        <end position="364"/>
    </location>
</feature>
<dbReference type="GO" id="GO:0000166">
    <property type="term" value="F:nucleotide binding"/>
    <property type="evidence" value="ECO:0007669"/>
    <property type="project" value="UniProtKB-KW"/>
</dbReference>
<organism evidence="8 9">
    <name type="scientific">Propionigenium maris DSM 9537</name>
    <dbReference type="NCBI Taxonomy" id="1123000"/>
    <lineage>
        <taxon>Bacteria</taxon>
        <taxon>Fusobacteriati</taxon>
        <taxon>Fusobacteriota</taxon>
        <taxon>Fusobacteriia</taxon>
        <taxon>Fusobacteriales</taxon>
        <taxon>Fusobacteriaceae</taxon>
        <taxon>Propionigenium</taxon>
    </lineage>
</organism>
<evidence type="ECO:0000256" key="5">
    <source>
        <dbReference type="PIRSR" id="PIRSR000188-2"/>
    </source>
</evidence>
<sequence length="370" mass="41020">MNKFDYMEKYDYEQLVYFHDKATGLKGITCIHDTTLGPALGGTRLWNYANEEEAAEDVLRLGRGMTYKAACAGLNLGGGKTVLIGDAKEIKGDKLRVEGYFRALGRYVQSLNGRYITAEDVNTSTSDMIYVAEETDYVTGLPGKSGNPSPVTAWGAFAGLKATLKEAFGTDSVTDRTFAVQGAGQTGYFLIKYLLGYDFLTDTYAKEKAKKIYFTEINEEHIERMKREHPEVEFVAPEDIYGLDVDVYCPCALGATVNENTIPQFKCKAIAGTANNVLRDEAAGEAITEKGIIYAPDYVINAAGLINVYHEIHGYNCEKALADSEKIYDRLLEIYKLAKNNNIPTGKAADLFAEKRIEMMKNVKSSHIKR</sequence>
<dbReference type="FunFam" id="3.40.50.10860:FF:000010">
    <property type="entry name" value="Leucine dehydrogenase"/>
    <property type="match status" value="1"/>
</dbReference>
<feature type="active site" description="Proton donor/acceptor" evidence="4">
    <location>
        <position position="80"/>
    </location>
</feature>
<dbReference type="SMART" id="SM00839">
    <property type="entry name" value="ELFV_dehydrog"/>
    <property type="match status" value="1"/>
</dbReference>
<dbReference type="Proteomes" id="UP001144471">
    <property type="component" value="Unassembled WGS sequence"/>
</dbReference>
<name>A0A9W6LLB9_9FUSO</name>
<dbReference type="InterPro" id="IPR046346">
    <property type="entry name" value="Aminoacid_DH-like_N_sf"/>
</dbReference>
<dbReference type="InterPro" id="IPR006096">
    <property type="entry name" value="Glu/Leu/Phe/Val/Trp_DH_C"/>
</dbReference>
<dbReference type="InterPro" id="IPR006097">
    <property type="entry name" value="Glu/Leu/Phe/Val/Trp_DH_dimer"/>
</dbReference>
<dbReference type="SUPFAM" id="SSF51735">
    <property type="entry name" value="NAD(P)-binding Rossmann-fold domains"/>
    <property type="match status" value="1"/>
</dbReference>
<reference evidence="8" key="1">
    <citation type="submission" date="2022-12" db="EMBL/GenBank/DDBJ databases">
        <title>Reference genome sequencing for broad-spectrum identification of bacterial and archaeal isolates by mass spectrometry.</title>
        <authorList>
            <person name="Sekiguchi Y."/>
            <person name="Tourlousse D.M."/>
        </authorList>
    </citation>
    <scope>NUCLEOTIDE SEQUENCE</scope>
    <source>
        <strain evidence="8">10succ1</strain>
    </source>
</reference>
<evidence type="ECO:0000256" key="1">
    <source>
        <dbReference type="ARBA" id="ARBA00006382"/>
    </source>
</evidence>
<keyword evidence="5" id="KW-0547">Nucleotide-binding</keyword>
<evidence type="ECO:0000256" key="6">
    <source>
        <dbReference type="RuleBase" id="RU004417"/>
    </source>
</evidence>
<protein>
    <submittedName>
        <fullName evidence="8">Leucine dehydrogenase</fullName>
    </submittedName>
</protein>
<dbReference type="PIRSF" id="PIRSF000188">
    <property type="entry name" value="Phe_leu_dh"/>
    <property type="match status" value="1"/>
</dbReference>
<accession>A0A9W6LLB9</accession>
<dbReference type="Pfam" id="PF02812">
    <property type="entry name" value="ELFV_dehydrog_N"/>
    <property type="match status" value="1"/>
</dbReference>
<dbReference type="PRINTS" id="PR00082">
    <property type="entry name" value="GLFDHDRGNASE"/>
</dbReference>
<dbReference type="Gene3D" id="3.40.50.720">
    <property type="entry name" value="NAD(P)-binding Rossmann-like Domain"/>
    <property type="match status" value="1"/>
</dbReference>
<evidence type="ECO:0000256" key="3">
    <source>
        <dbReference type="ARBA" id="ARBA00023027"/>
    </source>
</evidence>
<dbReference type="EMBL" id="BSDY01000001">
    <property type="protein sequence ID" value="GLI54544.1"/>
    <property type="molecule type" value="Genomic_DNA"/>
</dbReference>
<dbReference type="Pfam" id="PF00208">
    <property type="entry name" value="ELFV_dehydrog"/>
    <property type="match status" value="1"/>
</dbReference>
<evidence type="ECO:0000259" key="7">
    <source>
        <dbReference type="SMART" id="SM00839"/>
    </source>
</evidence>
<dbReference type="InterPro" id="IPR006095">
    <property type="entry name" value="Glu/Leu/Phe/Val/Trp_DH"/>
</dbReference>